<dbReference type="PATRIC" id="fig|662479.7.peg.1450"/>
<feature type="transmembrane region" description="Helical" evidence="1">
    <location>
        <begin position="72"/>
        <end position="91"/>
    </location>
</feature>
<keyword evidence="3" id="KW-1185">Reference proteome</keyword>
<comment type="caution">
    <text evidence="2">The sequence shown here is derived from an EMBL/GenBank/DDBJ whole genome shotgun (WGS) entry which is preliminary data.</text>
</comment>
<dbReference type="AlphaFoldDB" id="M0IG59"/>
<name>M0IG59_9EURY</name>
<keyword evidence="1" id="KW-0472">Membrane</keyword>
<feature type="transmembrane region" description="Helical" evidence="1">
    <location>
        <begin position="44"/>
        <end position="63"/>
    </location>
</feature>
<keyword evidence="1" id="KW-1133">Transmembrane helix</keyword>
<keyword evidence="1" id="KW-0812">Transmembrane</keyword>
<feature type="transmembrane region" description="Helical" evidence="1">
    <location>
        <begin position="12"/>
        <end position="38"/>
    </location>
</feature>
<feature type="transmembrane region" description="Helical" evidence="1">
    <location>
        <begin position="97"/>
        <end position="119"/>
    </location>
</feature>
<evidence type="ECO:0000256" key="1">
    <source>
        <dbReference type="SAM" id="Phobius"/>
    </source>
</evidence>
<dbReference type="OrthoDB" id="330759at2157"/>
<proteinExistence type="predicted"/>
<reference evidence="2 3" key="1">
    <citation type="journal article" date="2014" name="PLoS Genet.">
        <title>Phylogenetically driven sequencing of extremely halophilic archaea reveals strategies for static and dynamic osmo-response.</title>
        <authorList>
            <person name="Becker E.A."/>
            <person name="Seitzer P.M."/>
            <person name="Tritt A."/>
            <person name="Larsen D."/>
            <person name="Krusor M."/>
            <person name="Yao A.I."/>
            <person name="Wu D."/>
            <person name="Madern D."/>
            <person name="Eisen J.A."/>
            <person name="Darling A.E."/>
            <person name="Facciotti M.T."/>
        </authorList>
    </citation>
    <scope>NUCLEOTIDE SEQUENCE [LARGE SCALE GENOMIC DNA]</scope>
    <source>
        <strain evidence="2 3">ATCC BAA-1512</strain>
    </source>
</reference>
<dbReference type="Proteomes" id="UP000011550">
    <property type="component" value="Unassembled WGS sequence"/>
</dbReference>
<dbReference type="EMBL" id="AOLN01000011">
    <property type="protein sequence ID" value="ELZ94838.1"/>
    <property type="molecule type" value="Genomic_DNA"/>
</dbReference>
<evidence type="ECO:0000313" key="3">
    <source>
        <dbReference type="Proteomes" id="UP000011550"/>
    </source>
</evidence>
<protein>
    <submittedName>
        <fullName evidence="2">Uncharacterized protein</fullName>
    </submittedName>
</protein>
<dbReference type="RefSeq" id="WP_008319654.1">
    <property type="nucleotide sequence ID" value="NZ_AOLN01000011.1"/>
</dbReference>
<organism evidence="2 3">
    <name type="scientific">Haloferax mucosum ATCC BAA-1512</name>
    <dbReference type="NCBI Taxonomy" id="662479"/>
    <lineage>
        <taxon>Archaea</taxon>
        <taxon>Methanobacteriati</taxon>
        <taxon>Methanobacteriota</taxon>
        <taxon>Stenosarchaea group</taxon>
        <taxon>Halobacteria</taxon>
        <taxon>Halobacteriales</taxon>
        <taxon>Haloferacaceae</taxon>
        <taxon>Haloferax</taxon>
    </lineage>
</organism>
<gene>
    <name evidence="2" type="ORF">C440_07177</name>
</gene>
<evidence type="ECO:0000313" key="2">
    <source>
        <dbReference type="EMBL" id="ELZ94838.1"/>
    </source>
</evidence>
<accession>M0IG59</accession>
<sequence>MSTSSTQAELTQLHYVGVVLAAITGLIHLALGVGALSANATDPLGISFVGAAAGFAAGSIGILRGDETIRSWMILLGIPFTAGQIVLYVALNWPDIFQLGGVVDKVVQLALIGVLFALYRRES</sequence>